<reference evidence="2" key="1">
    <citation type="submission" date="2014-11" db="EMBL/GenBank/DDBJ databases">
        <authorList>
            <person name="Amaro Gonzalez C."/>
        </authorList>
    </citation>
    <scope>NUCLEOTIDE SEQUENCE</scope>
</reference>
<evidence type="ECO:0000313" key="2">
    <source>
        <dbReference type="EMBL" id="JAH19197.1"/>
    </source>
</evidence>
<evidence type="ECO:0000256" key="1">
    <source>
        <dbReference type="SAM" id="MobiDB-lite"/>
    </source>
</evidence>
<name>A0A0E9QRY2_ANGAN</name>
<accession>A0A0E9QRY2</accession>
<feature type="region of interest" description="Disordered" evidence="1">
    <location>
        <begin position="1"/>
        <end position="25"/>
    </location>
</feature>
<organism evidence="2">
    <name type="scientific">Anguilla anguilla</name>
    <name type="common">European freshwater eel</name>
    <name type="synonym">Muraena anguilla</name>
    <dbReference type="NCBI Taxonomy" id="7936"/>
    <lineage>
        <taxon>Eukaryota</taxon>
        <taxon>Metazoa</taxon>
        <taxon>Chordata</taxon>
        <taxon>Craniata</taxon>
        <taxon>Vertebrata</taxon>
        <taxon>Euteleostomi</taxon>
        <taxon>Actinopterygii</taxon>
        <taxon>Neopterygii</taxon>
        <taxon>Teleostei</taxon>
        <taxon>Anguilliformes</taxon>
        <taxon>Anguillidae</taxon>
        <taxon>Anguilla</taxon>
    </lineage>
</organism>
<sequence length="25" mass="2498">MSSVGGSGNAPCLGHRGQQVQSARL</sequence>
<dbReference type="AlphaFoldDB" id="A0A0E9QRY2"/>
<dbReference type="EMBL" id="GBXM01089380">
    <property type="protein sequence ID" value="JAH19197.1"/>
    <property type="molecule type" value="Transcribed_RNA"/>
</dbReference>
<reference evidence="2" key="2">
    <citation type="journal article" date="2015" name="Fish Shellfish Immunol.">
        <title>Early steps in the European eel (Anguilla anguilla)-Vibrio vulnificus interaction in the gills: Role of the RtxA13 toxin.</title>
        <authorList>
            <person name="Callol A."/>
            <person name="Pajuelo D."/>
            <person name="Ebbesson L."/>
            <person name="Teles M."/>
            <person name="MacKenzie S."/>
            <person name="Amaro C."/>
        </authorList>
    </citation>
    <scope>NUCLEOTIDE SEQUENCE</scope>
</reference>
<protein>
    <submittedName>
        <fullName evidence="2">Uncharacterized protein</fullName>
    </submittedName>
</protein>
<proteinExistence type="predicted"/>